<sequence>MPEVPRYGRRSLAEVLPALMRALGMPEPESELVVEPVRAAALLLVDGLGRELLDAHAADAPFLAALPDAGPVTVGFPSSTSISLASLGTGLPPGAHGLLGIAFRVDDVLLDSLKWTSHGAGEAVDLRESRPPEQVQPAPTALERAAADGVGVSVVSNRAFRGSGLTRAALRGGRFRAVHAMGDLAAETVAALAGPDRRLCYAYHADLDAMGHLHGPGSLAWRLQLAQVDRLVQRIVENLPPDAVLAVTGDHGMVSVDRLFDADTDDALRHGVALLGGDARARHVYARPGAADDVLAAWREVLGDDAWVVPGPEAVAQGWFGPVAPAMLDRVGDVVVATRGTAAVIRSEAEPLISRMPGQHGSLSSAEQLVPLLLARGG</sequence>
<dbReference type="SUPFAM" id="SSF53649">
    <property type="entry name" value="Alkaline phosphatase-like"/>
    <property type="match status" value="1"/>
</dbReference>
<dbReference type="AlphaFoldDB" id="A0A4Y3WU34"/>
<dbReference type="Proteomes" id="UP000320338">
    <property type="component" value="Unassembled WGS sequence"/>
</dbReference>
<gene>
    <name evidence="1" type="ORF">PHY01_31390</name>
</gene>
<accession>A0A4Y3WU34</accession>
<dbReference type="InterPro" id="IPR017850">
    <property type="entry name" value="Alkaline_phosphatase_core_sf"/>
</dbReference>
<organism evidence="1 2">
    <name type="scientific">Pseudonocardia hydrocarbonoxydans</name>
    <dbReference type="NCBI Taxonomy" id="76726"/>
    <lineage>
        <taxon>Bacteria</taxon>
        <taxon>Bacillati</taxon>
        <taxon>Actinomycetota</taxon>
        <taxon>Actinomycetes</taxon>
        <taxon>Pseudonocardiales</taxon>
        <taxon>Pseudonocardiaceae</taxon>
        <taxon>Pseudonocardia</taxon>
    </lineage>
</organism>
<dbReference type="Gene3D" id="3.40.720.10">
    <property type="entry name" value="Alkaline Phosphatase, subunit A"/>
    <property type="match status" value="1"/>
</dbReference>
<keyword evidence="2" id="KW-1185">Reference proteome</keyword>
<dbReference type="EMBL" id="BJNG01000025">
    <property type="protein sequence ID" value="GEC20856.1"/>
    <property type="molecule type" value="Genomic_DNA"/>
</dbReference>
<protein>
    <submittedName>
        <fullName evidence="1">Phosphodiesterase</fullName>
    </submittedName>
</protein>
<name>A0A4Y3WU34_9PSEU</name>
<comment type="caution">
    <text evidence="1">The sequence shown here is derived from an EMBL/GenBank/DDBJ whole genome shotgun (WGS) entry which is preliminary data.</text>
</comment>
<dbReference type="Pfam" id="PF01663">
    <property type="entry name" value="Phosphodiest"/>
    <property type="match status" value="1"/>
</dbReference>
<reference evidence="1 2" key="1">
    <citation type="submission" date="2019-06" db="EMBL/GenBank/DDBJ databases">
        <title>Whole genome shotgun sequence of Pseudonocardia hydrocarbonoxydans NBRC 14498.</title>
        <authorList>
            <person name="Hosoyama A."/>
            <person name="Uohara A."/>
            <person name="Ohji S."/>
            <person name="Ichikawa N."/>
        </authorList>
    </citation>
    <scope>NUCLEOTIDE SEQUENCE [LARGE SCALE GENOMIC DNA]</scope>
    <source>
        <strain evidence="1 2">NBRC 14498</strain>
    </source>
</reference>
<proteinExistence type="predicted"/>
<dbReference type="InterPro" id="IPR002591">
    <property type="entry name" value="Phosphodiest/P_Trfase"/>
</dbReference>
<evidence type="ECO:0000313" key="2">
    <source>
        <dbReference type="Proteomes" id="UP000320338"/>
    </source>
</evidence>
<evidence type="ECO:0000313" key="1">
    <source>
        <dbReference type="EMBL" id="GEC20856.1"/>
    </source>
</evidence>